<proteinExistence type="predicted"/>
<sequence length="165" mass="19035">MPTNHSNDFGTESENDRGFKFCIQYYAIIVFLINTSCTLLQVKYQTLDVTPFDTHYGIMLAFFLIMYAHAVILVVEIKLQTHNSSYHQMIMLGKISLFTGALASILPLLILVPAVGWFNLVLWAVCFVKVAHQYFCRLIYHAAIHIFHLLNKLLMNRRLVDRLPI</sequence>
<protein>
    <submittedName>
        <fullName evidence="1">Uncharacterized protein</fullName>
    </submittedName>
</protein>
<name>A0ACC1YVI4_MELAZ</name>
<gene>
    <name evidence="1" type="ORF">OWV82_000324</name>
</gene>
<dbReference type="EMBL" id="CM051394">
    <property type="protein sequence ID" value="KAJ4727183.1"/>
    <property type="molecule type" value="Genomic_DNA"/>
</dbReference>
<keyword evidence="2" id="KW-1185">Reference proteome</keyword>
<accession>A0ACC1YVI4</accession>
<reference evidence="1 2" key="1">
    <citation type="journal article" date="2023" name="Science">
        <title>Complex scaffold remodeling in plant triterpene biosynthesis.</title>
        <authorList>
            <person name="De La Pena R."/>
            <person name="Hodgson H."/>
            <person name="Liu J.C."/>
            <person name="Stephenson M.J."/>
            <person name="Martin A.C."/>
            <person name="Owen C."/>
            <person name="Harkess A."/>
            <person name="Leebens-Mack J."/>
            <person name="Jimenez L.E."/>
            <person name="Osbourn A."/>
            <person name="Sattely E.S."/>
        </authorList>
    </citation>
    <scope>NUCLEOTIDE SEQUENCE [LARGE SCALE GENOMIC DNA]</scope>
    <source>
        <strain evidence="2">cv. JPN11</strain>
        <tissue evidence="1">Leaf</tissue>
    </source>
</reference>
<organism evidence="1 2">
    <name type="scientific">Melia azedarach</name>
    <name type="common">Chinaberry tree</name>
    <dbReference type="NCBI Taxonomy" id="155640"/>
    <lineage>
        <taxon>Eukaryota</taxon>
        <taxon>Viridiplantae</taxon>
        <taxon>Streptophyta</taxon>
        <taxon>Embryophyta</taxon>
        <taxon>Tracheophyta</taxon>
        <taxon>Spermatophyta</taxon>
        <taxon>Magnoliopsida</taxon>
        <taxon>eudicotyledons</taxon>
        <taxon>Gunneridae</taxon>
        <taxon>Pentapetalae</taxon>
        <taxon>rosids</taxon>
        <taxon>malvids</taxon>
        <taxon>Sapindales</taxon>
        <taxon>Meliaceae</taxon>
        <taxon>Melia</taxon>
    </lineage>
</organism>
<evidence type="ECO:0000313" key="1">
    <source>
        <dbReference type="EMBL" id="KAJ4727183.1"/>
    </source>
</evidence>
<evidence type="ECO:0000313" key="2">
    <source>
        <dbReference type="Proteomes" id="UP001164539"/>
    </source>
</evidence>
<comment type="caution">
    <text evidence="1">The sequence shown here is derived from an EMBL/GenBank/DDBJ whole genome shotgun (WGS) entry which is preliminary data.</text>
</comment>
<dbReference type="Proteomes" id="UP001164539">
    <property type="component" value="Chromosome 1"/>
</dbReference>